<evidence type="ECO:0000313" key="1">
    <source>
        <dbReference type="EMBL" id="GAI99877.1"/>
    </source>
</evidence>
<name>X1T3I7_9ZZZZ</name>
<protein>
    <submittedName>
        <fullName evidence="1">Uncharacterized protein</fullName>
    </submittedName>
</protein>
<dbReference type="EMBL" id="BARW01022481">
    <property type="protein sequence ID" value="GAI99877.1"/>
    <property type="molecule type" value="Genomic_DNA"/>
</dbReference>
<comment type="caution">
    <text evidence="1">The sequence shown here is derived from an EMBL/GenBank/DDBJ whole genome shotgun (WGS) entry which is preliminary data.</text>
</comment>
<reference evidence="1" key="1">
    <citation type="journal article" date="2014" name="Front. Microbiol.">
        <title>High frequency of phylogenetically diverse reductive dehalogenase-homologous genes in deep subseafloor sedimentary metagenomes.</title>
        <authorList>
            <person name="Kawai M."/>
            <person name="Futagami T."/>
            <person name="Toyoda A."/>
            <person name="Takaki Y."/>
            <person name="Nishi S."/>
            <person name="Hori S."/>
            <person name="Arai W."/>
            <person name="Tsubouchi T."/>
            <person name="Morono Y."/>
            <person name="Uchiyama I."/>
            <person name="Ito T."/>
            <person name="Fujiyama A."/>
            <person name="Inagaki F."/>
            <person name="Takami H."/>
        </authorList>
    </citation>
    <scope>NUCLEOTIDE SEQUENCE</scope>
    <source>
        <strain evidence="1">Expedition CK06-06</strain>
    </source>
</reference>
<sequence length="31" mass="3612">AAMANLKRVPFIGKTRYQAMRDIAKHQKKCH</sequence>
<gene>
    <name evidence="1" type="ORF">S12H4_37510</name>
</gene>
<proteinExistence type="predicted"/>
<dbReference type="AlphaFoldDB" id="X1T3I7"/>
<organism evidence="1">
    <name type="scientific">marine sediment metagenome</name>
    <dbReference type="NCBI Taxonomy" id="412755"/>
    <lineage>
        <taxon>unclassified sequences</taxon>
        <taxon>metagenomes</taxon>
        <taxon>ecological metagenomes</taxon>
    </lineage>
</organism>
<feature type="non-terminal residue" evidence="1">
    <location>
        <position position="1"/>
    </location>
</feature>
<accession>X1T3I7</accession>